<evidence type="ECO:0000256" key="1">
    <source>
        <dbReference type="SAM" id="Phobius"/>
    </source>
</evidence>
<keyword evidence="1" id="KW-0812">Transmembrane</keyword>
<feature type="transmembrane region" description="Helical" evidence="1">
    <location>
        <begin position="103"/>
        <end position="121"/>
    </location>
</feature>
<feature type="transmembrane region" description="Helical" evidence="1">
    <location>
        <begin position="133"/>
        <end position="152"/>
    </location>
</feature>
<protein>
    <submittedName>
        <fullName evidence="2">Uncharacterized protein</fullName>
    </submittedName>
</protein>
<organism evidence="2 3">
    <name type="scientific">Weissella diestrammenae</name>
    <dbReference type="NCBI Taxonomy" id="1162633"/>
    <lineage>
        <taxon>Bacteria</taxon>
        <taxon>Bacillati</taxon>
        <taxon>Bacillota</taxon>
        <taxon>Bacilli</taxon>
        <taxon>Lactobacillales</taxon>
        <taxon>Lactobacillaceae</taxon>
        <taxon>Weissella</taxon>
    </lineage>
</organism>
<keyword evidence="1" id="KW-1133">Transmembrane helix</keyword>
<dbReference type="AlphaFoldDB" id="A0A7G9T7Q5"/>
<reference evidence="2 3" key="1">
    <citation type="submission" date="2020-08" db="EMBL/GenBank/DDBJ databases">
        <title>Genome sequence of Weissella diestrammenae KACC 16890T.</title>
        <authorList>
            <person name="Hyun D.-W."/>
            <person name="Bae J.-W."/>
        </authorList>
    </citation>
    <scope>NUCLEOTIDE SEQUENCE [LARGE SCALE GENOMIC DNA]</scope>
    <source>
        <strain evidence="2 3">KACC 16890</strain>
    </source>
</reference>
<feature type="transmembrane region" description="Helical" evidence="1">
    <location>
        <begin position="48"/>
        <end position="65"/>
    </location>
</feature>
<gene>
    <name evidence="2" type="ORF">H9L19_07215</name>
</gene>
<feature type="transmembrane region" description="Helical" evidence="1">
    <location>
        <begin position="77"/>
        <end position="97"/>
    </location>
</feature>
<dbReference type="EMBL" id="CP060724">
    <property type="protein sequence ID" value="QNN76130.1"/>
    <property type="molecule type" value="Genomic_DNA"/>
</dbReference>
<feature type="transmembrane region" description="Helical" evidence="1">
    <location>
        <begin position="26"/>
        <end position="42"/>
    </location>
</feature>
<keyword evidence="3" id="KW-1185">Reference proteome</keyword>
<sequence length="187" mass="20751">MLAIIYRNVPALKALKRGEFQPNSPTFFLWALISLIEVIIILRHHGGFGATSMVFTVVFCTYFGIKGLKTSRENGLDWPFIILMMSGIAGPVILTGLGLMSESVLLVILAVIEALAIIPTFRKIKVSPYSESIAFYVWNDISMLLSCFAASSVTFNTVFVPVIWVIIMTGAIIYILICRKKVPQVEM</sequence>
<accession>A0A7G9T7Q5</accession>
<keyword evidence="1" id="KW-0472">Membrane</keyword>
<proteinExistence type="predicted"/>
<name>A0A7G9T7Q5_9LACO</name>
<dbReference type="Proteomes" id="UP000515800">
    <property type="component" value="Chromosome"/>
</dbReference>
<evidence type="ECO:0000313" key="3">
    <source>
        <dbReference type="Proteomes" id="UP000515800"/>
    </source>
</evidence>
<evidence type="ECO:0000313" key="2">
    <source>
        <dbReference type="EMBL" id="QNN76130.1"/>
    </source>
</evidence>
<feature type="transmembrane region" description="Helical" evidence="1">
    <location>
        <begin position="158"/>
        <end position="177"/>
    </location>
</feature>
<dbReference type="KEGG" id="wdi:H9L19_07215"/>